<dbReference type="GO" id="GO:0032259">
    <property type="term" value="P:methylation"/>
    <property type="evidence" value="ECO:0007669"/>
    <property type="project" value="UniProtKB-KW"/>
</dbReference>
<reference evidence="4 5" key="1">
    <citation type="submission" date="2015-07" db="EMBL/GenBank/DDBJ databases">
        <title>Draft genome sequence of the Amantichitinum ursilacus IGB-41, a new chitin-degrading bacterium.</title>
        <authorList>
            <person name="Kirstahler P."/>
            <person name="Guenther M."/>
            <person name="Grumaz C."/>
            <person name="Rupp S."/>
            <person name="Zibek S."/>
            <person name="Sohn K."/>
        </authorList>
    </citation>
    <scope>NUCLEOTIDE SEQUENCE [LARGE SCALE GENOMIC DNA]</scope>
    <source>
        <strain evidence="4 5">IGB-41</strain>
    </source>
</reference>
<dbReference type="Proteomes" id="UP000037939">
    <property type="component" value="Unassembled WGS sequence"/>
</dbReference>
<dbReference type="Gene3D" id="3.40.50.150">
    <property type="entry name" value="Vaccinia Virus protein VP39"/>
    <property type="match status" value="1"/>
</dbReference>
<keyword evidence="5" id="KW-1185">Reference proteome</keyword>
<proteinExistence type="predicted"/>
<evidence type="ECO:0000256" key="2">
    <source>
        <dbReference type="ARBA" id="ARBA00022679"/>
    </source>
</evidence>
<evidence type="ECO:0000259" key="3">
    <source>
        <dbReference type="Pfam" id="PF10017"/>
    </source>
</evidence>
<name>A0A0N0GLU6_9NEIS</name>
<protein>
    <submittedName>
        <fullName evidence="4">Histidine-specific methyltransferase EgtD</fullName>
        <ecNumber evidence="4">2.1.1.44</ecNumber>
    </submittedName>
</protein>
<dbReference type="InterPro" id="IPR051128">
    <property type="entry name" value="EgtD_Methyltrsf_superfamily"/>
</dbReference>
<dbReference type="GO" id="GO:0052706">
    <property type="term" value="F:L-histidine N(alpha)-methyltransferase activity"/>
    <property type="evidence" value="ECO:0007669"/>
    <property type="project" value="UniProtKB-EC"/>
</dbReference>
<feature type="domain" description="Histidine-specific methyltransferase SAM-dependent" evidence="3">
    <location>
        <begin position="29"/>
        <end position="332"/>
    </location>
</feature>
<dbReference type="PATRIC" id="fig|857265.3.peg.3644"/>
<sequence>MRSYIPAQADAAPLFDSTELDSQSARAAFAQDLLSGLKRTPRTVPAKYFYDAAGSALFDQICELPEYYPTRTELKILADFAPQMAAQIGPDAELIEFGAGSLTKVRLLLDAFETINAPTCYLPIDISGEHLENAAQRLRTLYPRLNVKPVVADYMQPMSLPATESPRGRRVGFFPGSTIGNMEPDEALSFLHSAAEMLRGGGLLIGVDLVKDPARLHAAYNDAQGVTAAFNLNMLRRANLELDASFNPAGFNHYAYYNPILQRIEMHLISKRDQTVSVMGQRFSFREGETIHTENSHKYTIDGFRNLAVQAGFRAGPTWTDAENLFSVHWLHAPAA</sequence>
<dbReference type="SUPFAM" id="SSF53335">
    <property type="entry name" value="S-adenosyl-L-methionine-dependent methyltransferases"/>
    <property type="match status" value="1"/>
</dbReference>
<gene>
    <name evidence="4" type="primary">egtD</name>
    <name evidence="4" type="ORF">WG78_17780</name>
</gene>
<dbReference type="PANTHER" id="PTHR43397:SF1">
    <property type="entry name" value="ERGOTHIONEINE BIOSYNTHESIS PROTEIN 1"/>
    <property type="match status" value="1"/>
</dbReference>
<keyword evidence="1 4" id="KW-0489">Methyltransferase</keyword>
<dbReference type="EC" id="2.1.1.44" evidence="4"/>
<organism evidence="4 5">
    <name type="scientific">Amantichitinum ursilacus</name>
    <dbReference type="NCBI Taxonomy" id="857265"/>
    <lineage>
        <taxon>Bacteria</taxon>
        <taxon>Pseudomonadati</taxon>
        <taxon>Pseudomonadota</taxon>
        <taxon>Betaproteobacteria</taxon>
        <taxon>Neisseriales</taxon>
        <taxon>Chitinibacteraceae</taxon>
        <taxon>Amantichitinum</taxon>
    </lineage>
</organism>
<dbReference type="PANTHER" id="PTHR43397">
    <property type="entry name" value="ERGOTHIONEINE BIOSYNTHESIS PROTEIN 1"/>
    <property type="match status" value="1"/>
</dbReference>
<dbReference type="STRING" id="857265.WG78_17780"/>
<dbReference type="InterPro" id="IPR035094">
    <property type="entry name" value="EgtD"/>
</dbReference>
<dbReference type="RefSeq" id="WP_053939156.1">
    <property type="nucleotide sequence ID" value="NZ_LAQT01000030.1"/>
</dbReference>
<dbReference type="EMBL" id="LAQT01000030">
    <property type="protein sequence ID" value="KPC50251.1"/>
    <property type="molecule type" value="Genomic_DNA"/>
</dbReference>
<keyword evidence="2 4" id="KW-0808">Transferase</keyword>
<comment type="caution">
    <text evidence="4">The sequence shown here is derived from an EMBL/GenBank/DDBJ whole genome shotgun (WGS) entry which is preliminary data.</text>
</comment>
<evidence type="ECO:0000313" key="4">
    <source>
        <dbReference type="EMBL" id="KPC50251.1"/>
    </source>
</evidence>
<dbReference type="InterPro" id="IPR029063">
    <property type="entry name" value="SAM-dependent_MTases_sf"/>
</dbReference>
<dbReference type="Pfam" id="PF10017">
    <property type="entry name" value="Methyltransf_33"/>
    <property type="match status" value="1"/>
</dbReference>
<dbReference type="NCBIfam" id="TIGR03438">
    <property type="entry name" value="egtD_ergothio"/>
    <property type="match status" value="1"/>
</dbReference>
<dbReference type="PIRSF" id="PIRSF018005">
    <property type="entry name" value="UCP018005"/>
    <property type="match status" value="1"/>
</dbReference>
<dbReference type="InterPro" id="IPR019257">
    <property type="entry name" value="MeTrfase_dom"/>
</dbReference>
<accession>A0A0N0GLU6</accession>
<dbReference type="InterPro" id="IPR017804">
    <property type="entry name" value="MeTrfase_EgtD-like"/>
</dbReference>
<dbReference type="AlphaFoldDB" id="A0A0N0GLU6"/>
<evidence type="ECO:0000313" key="5">
    <source>
        <dbReference type="Proteomes" id="UP000037939"/>
    </source>
</evidence>
<dbReference type="OrthoDB" id="5289726at2"/>
<evidence type="ECO:0000256" key="1">
    <source>
        <dbReference type="ARBA" id="ARBA00022603"/>
    </source>
</evidence>